<evidence type="ECO:0008006" key="9">
    <source>
        <dbReference type="Google" id="ProtNLM"/>
    </source>
</evidence>
<dbReference type="Proteomes" id="UP000516280">
    <property type="component" value="Chromosome"/>
</dbReference>
<evidence type="ECO:0000256" key="2">
    <source>
        <dbReference type="ARBA" id="ARBA00022737"/>
    </source>
</evidence>
<protein>
    <recommendedName>
        <fullName evidence="9">MORN repeat protein</fullName>
    </recommendedName>
</protein>
<dbReference type="PANTHER" id="PTHR46614:SF1">
    <property type="entry name" value="MORN REPEAT-CONTAINING PROTEIN 4"/>
    <property type="match status" value="1"/>
</dbReference>
<accession>A0A7L4WDN1</accession>
<dbReference type="AlphaFoldDB" id="A0A7L4WDN1"/>
<comment type="subcellular location">
    <subcellularLocation>
        <location evidence="1">Cell projection</location>
    </subcellularLocation>
</comment>
<evidence type="ECO:0000256" key="1">
    <source>
        <dbReference type="ARBA" id="ARBA00004316"/>
    </source>
</evidence>
<keyword evidence="3" id="KW-0966">Cell projection</keyword>
<dbReference type="InterPro" id="IPR052315">
    <property type="entry name" value="MORN4"/>
</dbReference>
<feature type="transmembrane region" description="Helical" evidence="4">
    <location>
        <begin position="17"/>
        <end position="33"/>
    </location>
</feature>
<dbReference type="Proteomes" id="UP001522462">
    <property type="component" value="Unassembled WGS sequence"/>
</dbReference>
<dbReference type="GO" id="GO:0048678">
    <property type="term" value="P:response to axon injury"/>
    <property type="evidence" value="ECO:0007669"/>
    <property type="project" value="TreeGrafter"/>
</dbReference>
<evidence type="ECO:0000313" key="6">
    <source>
        <dbReference type="EMBL" id="QDJ27573.1"/>
    </source>
</evidence>
<dbReference type="EMBL" id="CP017195">
    <property type="protein sequence ID" value="QDJ27573.1"/>
    <property type="molecule type" value="Genomic_DNA"/>
</dbReference>
<evidence type="ECO:0000313" key="8">
    <source>
        <dbReference type="Proteomes" id="UP001522462"/>
    </source>
</evidence>
<dbReference type="EMBL" id="JAAEDA010000011">
    <property type="protein sequence ID" value="MCJ1977863.1"/>
    <property type="molecule type" value="Genomic_DNA"/>
</dbReference>
<gene>
    <name evidence="6" type="ORF">BHS01_02910</name>
    <name evidence="5" type="ORF">GYN19_07830</name>
</gene>
<keyword evidence="4" id="KW-0812">Transmembrane</keyword>
<evidence type="ECO:0000256" key="3">
    <source>
        <dbReference type="ARBA" id="ARBA00023273"/>
    </source>
</evidence>
<evidence type="ECO:0000313" key="5">
    <source>
        <dbReference type="EMBL" id="MCJ1977863.1"/>
    </source>
</evidence>
<reference evidence="6 7" key="1">
    <citation type="submission" date="2016-09" db="EMBL/GenBank/DDBJ databases">
        <title>Lactic acid bacteria from MAP meat Genome sequencing and assembly.</title>
        <authorList>
            <person name="Behr J."/>
            <person name="Hilgarth M."/>
            <person name="Vogel R.F."/>
        </authorList>
    </citation>
    <scope>NUCLEOTIDE SEQUENCE [LARGE SCALE GENOMIC DNA]</scope>
    <source>
        <strain evidence="6 7">TMW21615</strain>
    </source>
</reference>
<dbReference type="GO" id="GO:0042995">
    <property type="term" value="C:cell projection"/>
    <property type="evidence" value="ECO:0007669"/>
    <property type="project" value="UniProtKB-SubCell"/>
</dbReference>
<proteinExistence type="predicted"/>
<dbReference type="Pfam" id="PF02493">
    <property type="entry name" value="MORN"/>
    <property type="match status" value="3"/>
</dbReference>
<dbReference type="Gene3D" id="2.20.110.10">
    <property type="entry name" value="Histone H3 K4-specific methyltransferase SET7/9 N-terminal domain"/>
    <property type="match status" value="1"/>
</dbReference>
<dbReference type="KEGG" id="lpaa:BHS01_02910"/>
<dbReference type="PANTHER" id="PTHR46614">
    <property type="entry name" value="MORN REPEAT-CONTAINING PROTEIN 4"/>
    <property type="match status" value="1"/>
</dbReference>
<keyword evidence="4" id="KW-1133">Transmembrane helix</keyword>
<keyword evidence="2" id="KW-0677">Repeat</keyword>
<keyword evidence="8" id="KW-1185">Reference proteome</keyword>
<name>A0A7L4WDN1_9LACT</name>
<organism evidence="6 7">
    <name type="scientific">Pseudolactococcus paracarnosus</name>
    <dbReference type="NCBI Taxonomy" id="2749962"/>
    <lineage>
        <taxon>Bacteria</taxon>
        <taxon>Bacillati</taxon>
        <taxon>Bacillota</taxon>
        <taxon>Bacilli</taxon>
        <taxon>Lactobacillales</taxon>
        <taxon>Streptococcaceae</taxon>
        <taxon>Pseudolactococcus</taxon>
    </lineage>
</organism>
<keyword evidence="4" id="KW-0472">Membrane</keyword>
<evidence type="ECO:0000313" key="7">
    <source>
        <dbReference type="Proteomes" id="UP000516280"/>
    </source>
</evidence>
<reference evidence="5" key="2">
    <citation type="submission" date="2020-01" db="EMBL/GenBank/DDBJ databases">
        <authorList>
            <person name="Hilgarth M."/>
            <person name="Vogel R.F."/>
        </authorList>
    </citation>
    <scope>NUCLEOTIDE SEQUENCE</scope>
    <source>
        <strain evidence="5">TMW21897</strain>
    </source>
</reference>
<dbReference type="InterPro" id="IPR003409">
    <property type="entry name" value="MORN"/>
</dbReference>
<sequence length="129" mass="14485">MVDILIYIKTYIKNQKWVLVTIPLVSILFFFITQPHPHKGKINHEQFTYLGMIRNGAPEGSGTMTFTNGDTYSGNFKSGKFDAKGTFISKSDHWSYTGNFKAGTPNGDGVMKIGNKETKVKMRNGMILK</sequence>
<dbReference type="RefSeq" id="WP_109834955.1">
    <property type="nucleotide sequence ID" value="NZ_CP017195.1"/>
</dbReference>
<evidence type="ECO:0000256" key="4">
    <source>
        <dbReference type="SAM" id="Phobius"/>
    </source>
</evidence>
<dbReference type="SUPFAM" id="SSF82185">
    <property type="entry name" value="Histone H3 K4-specific methyltransferase SET7/9 N-terminal domain"/>
    <property type="match status" value="1"/>
</dbReference>
<dbReference type="SMART" id="SM00698">
    <property type="entry name" value="MORN"/>
    <property type="match status" value="3"/>
</dbReference>
<reference evidence="5 8" key="3">
    <citation type="journal article" date="2022" name="Microbiol. Res.">
        <title>Comparative genome analysis, predicted lifestyle and antimicrobial strategies of Lactococcus carnosus and Lactococcus paracarnosus isolated from meat.</title>
        <authorList>
            <person name="Werum V."/>
            <person name="Ehrmann M."/>
            <person name="Vogel R."/>
            <person name="Hilgarth M."/>
        </authorList>
    </citation>
    <scope>NUCLEOTIDE SEQUENCE [LARGE SCALE GENOMIC DNA]</scope>
    <source>
        <strain evidence="5 8">TMW21897</strain>
    </source>
</reference>